<dbReference type="InterPro" id="IPR017441">
    <property type="entry name" value="Protein_kinase_ATP_BS"/>
</dbReference>
<keyword evidence="3" id="KW-0808">Transferase</keyword>
<comment type="caution">
    <text evidence="16">The sequence shown here is derived from an EMBL/GenBank/DDBJ whole genome shotgun (WGS) entry which is preliminary data.</text>
</comment>
<evidence type="ECO:0000256" key="4">
    <source>
        <dbReference type="ARBA" id="ARBA00022692"/>
    </source>
</evidence>
<dbReference type="InterPro" id="IPR011009">
    <property type="entry name" value="Kinase-like_dom_sf"/>
</dbReference>
<dbReference type="Gene3D" id="1.10.510.10">
    <property type="entry name" value="Transferase(Phosphotransferase) domain 1"/>
    <property type="match status" value="1"/>
</dbReference>
<keyword evidence="10 14" id="KW-0472">Membrane</keyword>
<keyword evidence="4 14" id="KW-0812">Transmembrane</keyword>
<dbReference type="Gene3D" id="3.30.200.20">
    <property type="entry name" value="Phosphorylase Kinase, domain 1"/>
    <property type="match status" value="1"/>
</dbReference>
<dbReference type="PROSITE" id="PS00107">
    <property type="entry name" value="PROTEIN_KINASE_ATP"/>
    <property type="match status" value="1"/>
</dbReference>
<dbReference type="OrthoDB" id="544400at2759"/>
<dbReference type="Proteomes" id="UP000806378">
    <property type="component" value="Unassembled WGS sequence"/>
</dbReference>
<feature type="transmembrane region" description="Helical" evidence="14">
    <location>
        <begin position="265"/>
        <end position="285"/>
    </location>
</feature>
<feature type="region of interest" description="Disordered" evidence="13">
    <location>
        <begin position="1"/>
        <end position="59"/>
    </location>
</feature>
<dbReference type="GO" id="GO:0004674">
    <property type="term" value="F:protein serine/threonine kinase activity"/>
    <property type="evidence" value="ECO:0007669"/>
    <property type="project" value="UniProtKB-KW"/>
</dbReference>
<dbReference type="InterPro" id="IPR000719">
    <property type="entry name" value="Prot_kinase_dom"/>
</dbReference>
<gene>
    <name evidence="16" type="ORF">BT93_L1224</name>
</gene>
<keyword evidence="6 12" id="KW-0547">Nucleotide-binding</keyword>
<evidence type="ECO:0000256" key="7">
    <source>
        <dbReference type="ARBA" id="ARBA00022777"/>
    </source>
</evidence>
<feature type="binding site" evidence="12">
    <location>
        <position position="351"/>
    </location>
    <ligand>
        <name>ATP</name>
        <dbReference type="ChEBI" id="CHEBI:30616"/>
    </ligand>
</feature>
<keyword evidence="2" id="KW-0723">Serine/threonine-protein kinase</keyword>
<organism evidence="16 17">
    <name type="scientific">Corymbia citriodora subsp. variegata</name>
    <dbReference type="NCBI Taxonomy" id="360336"/>
    <lineage>
        <taxon>Eukaryota</taxon>
        <taxon>Viridiplantae</taxon>
        <taxon>Streptophyta</taxon>
        <taxon>Embryophyta</taxon>
        <taxon>Tracheophyta</taxon>
        <taxon>Spermatophyta</taxon>
        <taxon>Magnoliopsida</taxon>
        <taxon>eudicotyledons</taxon>
        <taxon>Gunneridae</taxon>
        <taxon>Pentapetalae</taxon>
        <taxon>rosids</taxon>
        <taxon>malvids</taxon>
        <taxon>Myrtales</taxon>
        <taxon>Myrtaceae</taxon>
        <taxon>Myrtoideae</taxon>
        <taxon>Eucalypteae</taxon>
        <taxon>Corymbia</taxon>
    </lineage>
</organism>
<sequence length="647" mass="73179">MAGATGGRRWRPVGRRSPPVTPAAGHQRAGGGGWAATCDRRPATGGGRRQAAGDRREGAAGGGRRWWAVAGDRRWAAVGEWWRAIGGNPKPLIVVIVNCSKPISSSFYIAFGPSCTMGSYSSNTSLSWNLYALVYPKASDFQDFCTIHSWSWMWVSYFDLYEKINSNFYNYKVIHSIMADGFFLDYGLPTELPTEVTPYQPVPFYCMLGIYSIYMGQHCGYNDTNNSSYFCVFDFHSIFRGQVCGRKYYSGGLLDDMTTWTIVDFISLLVKFVIGMPFVTIYLIYTYRRRHLAMDKNIEEFLQAHNNFLPIRYSYSNIKKITANFKYKLGEGGYGSVFKGTLRSGNEVAIKILKQSKGHGQDFINEVASIGRIHHVNVVELIGFCFEGSKQALVYDLMSNGSLDKQIFTEEGDKFLDYKKIYEIALGVARGIEYLHRGCDMQILHFDIKPHNILLDKNFIPKVSDFGLAKLYPTSHNIVSLTAARGTLGYMAPELFYRYIGGVSYKADVYSFGMLLMEMAGRRENINANAERSSQIYFPLWVYDHFNEVKSVEMEIVAEERQVTKKMIIVALWCIQLNPDHRPTMSKVLEMLEGDIEELQMPPKPLIYAPDVPDNNDEVEMELETFSTSSSTLTNYASFPLGDTNDV</sequence>
<keyword evidence="11" id="KW-0325">Glycoprotein</keyword>
<accession>A0A8T0CS46</accession>
<comment type="subcellular location">
    <subcellularLocation>
        <location evidence="1">Membrane</location>
        <topology evidence="1">Single-pass type I membrane protein</topology>
    </subcellularLocation>
</comment>
<dbReference type="EMBL" id="MU089866">
    <property type="protein sequence ID" value="KAF7849116.1"/>
    <property type="molecule type" value="Genomic_DNA"/>
</dbReference>
<dbReference type="Gramene" id="rna-gnl|WGS:JABURB|Cocit.L1224.1">
    <property type="protein sequence ID" value="cds-KAF7849116.1"/>
    <property type="gene ID" value="gene-BT93_L1224"/>
</dbReference>
<evidence type="ECO:0000256" key="1">
    <source>
        <dbReference type="ARBA" id="ARBA00004479"/>
    </source>
</evidence>
<evidence type="ECO:0000256" key="6">
    <source>
        <dbReference type="ARBA" id="ARBA00022741"/>
    </source>
</evidence>
<dbReference type="AlphaFoldDB" id="A0A8T0CS46"/>
<evidence type="ECO:0000256" key="13">
    <source>
        <dbReference type="SAM" id="MobiDB-lite"/>
    </source>
</evidence>
<evidence type="ECO:0000256" key="9">
    <source>
        <dbReference type="ARBA" id="ARBA00022989"/>
    </source>
</evidence>
<dbReference type="PANTHER" id="PTHR27009">
    <property type="entry name" value="RUST RESISTANCE KINASE LR10-RELATED"/>
    <property type="match status" value="1"/>
</dbReference>
<keyword evidence="7" id="KW-0418">Kinase</keyword>
<protein>
    <recommendedName>
        <fullName evidence="15">Protein kinase domain-containing protein</fullName>
    </recommendedName>
</protein>
<name>A0A8T0CS46_CORYI</name>
<evidence type="ECO:0000313" key="17">
    <source>
        <dbReference type="Proteomes" id="UP000806378"/>
    </source>
</evidence>
<evidence type="ECO:0000256" key="3">
    <source>
        <dbReference type="ARBA" id="ARBA00022679"/>
    </source>
</evidence>
<feature type="domain" description="Protein kinase" evidence="15">
    <location>
        <begin position="323"/>
        <end position="607"/>
    </location>
</feature>
<evidence type="ECO:0000256" key="12">
    <source>
        <dbReference type="PROSITE-ProRule" id="PRU10141"/>
    </source>
</evidence>
<dbReference type="InterPro" id="IPR008271">
    <property type="entry name" value="Ser/Thr_kinase_AS"/>
</dbReference>
<keyword evidence="5" id="KW-0732">Signal</keyword>
<keyword evidence="17" id="KW-1185">Reference proteome</keyword>
<evidence type="ECO:0000256" key="14">
    <source>
        <dbReference type="SAM" id="Phobius"/>
    </source>
</evidence>
<evidence type="ECO:0000313" key="16">
    <source>
        <dbReference type="EMBL" id="KAF7849116.1"/>
    </source>
</evidence>
<proteinExistence type="predicted"/>
<dbReference type="PROSITE" id="PS50011">
    <property type="entry name" value="PROTEIN_KINASE_DOM"/>
    <property type="match status" value="1"/>
</dbReference>
<reference evidence="16" key="1">
    <citation type="submission" date="2020-05" db="EMBL/GenBank/DDBJ databases">
        <title>WGS assembly of Corymbia citriodora subspecies variegata.</title>
        <authorList>
            <person name="Barry K."/>
            <person name="Hundley H."/>
            <person name="Shu S."/>
            <person name="Jenkins J."/>
            <person name="Grimwood J."/>
            <person name="Baten A."/>
        </authorList>
    </citation>
    <scope>NUCLEOTIDE SEQUENCE</scope>
    <source>
        <strain evidence="16">CV2-018</strain>
    </source>
</reference>
<evidence type="ECO:0000256" key="8">
    <source>
        <dbReference type="ARBA" id="ARBA00022840"/>
    </source>
</evidence>
<dbReference type="PROSITE" id="PS00108">
    <property type="entry name" value="PROTEIN_KINASE_ST"/>
    <property type="match status" value="1"/>
</dbReference>
<dbReference type="FunFam" id="3.30.200.20:FF:000178">
    <property type="entry name" value="serine/threonine-protein kinase PBS1-like"/>
    <property type="match status" value="1"/>
</dbReference>
<evidence type="ECO:0000256" key="11">
    <source>
        <dbReference type="ARBA" id="ARBA00023180"/>
    </source>
</evidence>
<dbReference type="GO" id="GO:0005524">
    <property type="term" value="F:ATP binding"/>
    <property type="evidence" value="ECO:0007669"/>
    <property type="project" value="UniProtKB-UniRule"/>
</dbReference>
<keyword evidence="8 12" id="KW-0067">ATP-binding</keyword>
<dbReference type="SMART" id="SM00220">
    <property type="entry name" value="S_TKc"/>
    <property type="match status" value="1"/>
</dbReference>
<keyword evidence="9 14" id="KW-1133">Transmembrane helix</keyword>
<dbReference type="SUPFAM" id="SSF56112">
    <property type="entry name" value="Protein kinase-like (PK-like)"/>
    <property type="match status" value="1"/>
</dbReference>
<dbReference type="FunFam" id="1.10.510.10:FF:000590">
    <property type="entry name" value="PR5-like receptor kinase"/>
    <property type="match status" value="1"/>
</dbReference>
<dbReference type="Pfam" id="PF00069">
    <property type="entry name" value="Pkinase"/>
    <property type="match status" value="1"/>
</dbReference>
<evidence type="ECO:0000256" key="2">
    <source>
        <dbReference type="ARBA" id="ARBA00022527"/>
    </source>
</evidence>
<evidence type="ECO:0000256" key="10">
    <source>
        <dbReference type="ARBA" id="ARBA00023136"/>
    </source>
</evidence>
<dbReference type="InterPro" id="IPR045874">
    <property type="entry name" value="LRK10/LRL21-25-like"/>
</dbReference>
<evidence type="ECO:0000259" key="15">
    <source>
        <dbReference type="PROSITE" id="PS50011"/>
    </source>
</evidence>
<evidence type="ECO:0000256" key="5">
    <source>
        <dbReference type="ARBA" id="ARBA00022729"/>
    </source>
</evidence>
<dbReference type="GO" id="GO:0016020">
    <property type="term" value="C:membrane"/>
    <property type="evidence" value="ECO:0007669"/>
    <property type="project" value="UniProtKB-SubCell"/>
</dbReference>